<dbReference type="GO" id="GO:0003824">
    <property type="term" value="F:catalytic activity"/>
    <property type="evidence" value="ECO:0007669"/>
    <property type="project" value="InterPro"/>
</dbReference>
<protein>
    <submittedName>
        <fullName evidence="2">Bark storage protein A</fullName>
    </submittedName>
</protein>
<dbReference type="InterPro" id="IPR035994">
    <property type="entry name" value="Nucleoside_phosphorylase_sf"/>
</dbReference>
<accession>A0A438IY71</accession>
<dbReference type="EMBL" id="QGNW01000074">
    <property type="protein sequence ID" value="RVX01653.1"/>
    <property type="molecule type" value="Genomic_DNA"/>
</dbReference>
<proteinExistence type="predicted"/>
<comment type="caution">
    <text evidence="2">The sequence shown here is derived from an EMBL/GenBank/DDBJ whole genome shotgun (WGS) entry which is preliminary data.</text>
</comment>
<evidence type="ECO:0000313" key="2">
    <source>
        <dbReference type="EMBL" id="RVX01653.1"/>
    </source>
</evidence>
<dbReference type="Proteomes" id="UP000288805">
    <property type="component" value="Unassembled WGS sequence"/>
</dbReference>
<dbReference type="AlphaFoldDB" id="A0A438IY71"/>
<dbReference type="Pfam" id="PF01048">
    <property type="entry name" value="PNP_UDP_1"/>
    <property type="match status" value="1"/>
</dbReference>
<dbReference type="SUPFAM" id="SSF53167">
    <property type="entry name" value="Purine and uridine phosphorylases"/>
    <property type="match status" value="1"/>
</dbReference>
<organism evidence="2 3">
    <name type="scientific">Vitis vinifera</name>
    <name type="common">Grape</name>
    <dbReference type="NCBI Taxonomy" id="29760"/>
    <lineage>
        <taxon>Eukaryota</taxon>
        <taxon>Viridiplantae</taxon>
        <taxon>Streptophyta</taxon>
        <taxon>Embryophyta</taxon>
        <taxon>Tracheophyta</taxon>
        <taxon>Spermatophyta</taxon>
        <taxon>Magnoliopsida</taxon>
        <taxon>eudicotyledons</taxon>
        <taxon>Gunneridae</taxon>
        <taxon>Pentapetalae</taxon>
        <taxon>rosids</taxon>
        <taxon>Vitales</taxon>
        <taxon>Vitaceae</taxon>
        <taxon>Viteae</taxon>
        <taxon>Vitis</taxon>
    </lineage>
</organism>
<dbReference type="InterPro" id="IPR000845">
    <property type="entry name" value="Nucleoside_phosphorylase_d"/>
</dbReference>
<evidence type="ECO:0000259" key="1">
    <source>
        <dbReference type="Pfam" id="PF01048"/>
    </source>
</evidence>
<name>A0A438IY71_VITVI</name>
<gene>
    <name evidence="2" type="primary">BSPA_0</name>
    <name evidence="2" type="ORF">CK203_024475</name>
</gene>
<dbReference type="PANTHER" id="PTHR21234:SF43">
    <property type="entry name" value="OS06G0112100 PROTEIN"/>
    <property type="match status" value="1"/>
</dbReference>
<sequence length="152" mass="16528">MQELFWLETDPKWFNLATQLQACFQVNSPLFSISQEVDLQQCLNETYCLSEKPKVAYGLRGSSADIFVDNAAYNEFLFKTLNISTVDEESAAVVMASMSNGVPSVVFRGISDTAGDGGTLSSSIFSLAATNAVRVAVEFIGLLGREGKVHDQ</sequence>
<evidence type="ECO:0000313" key="3">
    <source>
        <dbReference type="Proteomes" id="UP000288805"/>
    </source>
</evidence>
<dbReference type="PANTHER" id="PTHR21234">
    <property type="entry name" value="PURINE NUCLEOSIDE PHOSPHORYLASE"/>
    <property type="match status" value="1"/>
</dbReference>
<dbReference type="Gene3D" id="3.40.50.1580">
    <property type="entry name" value="Nucleoside phosphorylase domain"/>
    <property type="match status" value="1"/>
</dbReference>
<feature type="domain" description="Nucleoside phosphorylase" evidence="1">
    <location>
        <begin position="38"/>
        <end position="139"/>
    </location>
</feature>
<dbReference type="GO" id="GO:0009116">
    <property type="term" value="P:nucleoside metabolic process"/>
    <property type="evidence" value="ECO:0007669"/>
    <property type="project" value="InterPro"/>
</dbReference>
<reference evidence="2 3" key="1">
    <citation type="journal article" date="2018" name="PLoS Genet.">
        <title>Population sequencing reveals clonal diversity and ancestral inbreeding in the grapevine cultivar Chardonnay.</title>
        <authorList>
            <person name="Roach M.J."/>
            <person name="Johnson D.L."/>
            <person name="Bohlmann J."/>
            <person name="van Vuuren H.J."/>
            <person name="Jones S.J."/>
            <person name="Pretorius I.S."/>
            <person name="Schmidt S.A."/>
            <person name="Borneman A.R."/>
        </authorList>
    </citation>
    <scope>NUCLEOTIDE SEQUENCE [LARGE SCALE GENOMIC DNA]</scope>
    <source>
        <strain evidence="3">cv. Chardonnay</strain>
        <tissue evidence="2">Leaf</tissue>
    </source>
</reference>